<dbReference type="Proteomes" id="UP000541558">
    <property type="component" value="Unassembled WGS sequence"/>
</dbReference>
<gene>
    <name evidence="1" type="ORF">D9611_000705</name>
</gene>
<evidence type="ECO:0000313" key="2">
    <source>
        <dbReference type="Proteomes" id="UP000541558"/>
    </source>
</evidence>
<keyword evidence="2" id="KW-1185">Reference proteome</keyword>
<protein>
    <submittedName>
        <fullName evidence="1">Uncharacterized protein</fullName>
    </submittedName>
</protein>
<sequence length="341" mass="39133">MFGRLNAHVNWRSDSDFSVPADDHARATLSRSPQTPAMTSPTSPLPEFPEDVVRLIFEIAAEGNDPERLSYALLSKTLQSWVEPIIYREVVASGDQVYLFWRTLVSERSTKPANFFDLHVKSLYFKNLFPQYDGEDDGFELVRVVQKCRGLQSIALRGFGIRFPTADILNFTGDSVRRLSTTIFINHWDKGQFSHPGLRKLTHLEFRAQSPTSDDVNYATLRELTNLTHLSIITPFHKAANAAAIQNLPARLRVFILFICYGRDDLAQELKNIDEGRTDDRVVIGIARDQVPLVLQYGVVLPSFDLSDVFEDWRHPFTTTEGMWFQAEEQIQRRRRRLTED</sequence>
<reference evidence="1 2" key="1">
    <citation type="journal article" date="2020" name="ISME J.">
        <title>Uncovering the hidden diversity of litter-decomposition mechanisms in mushroom-forming fungi.</title>
        <authorList>
            <person name="Floudas D."/>
            <person name="Bentzer J."/>
            <person name="Ahren D."/>
            <person name="Johansson T."/>
            <person name="Persson P."/>
            <person name="Tunlid A."/>
        </authorList>
    </citation>
    <scope>NUCLEOTIDE SEQUENCE [LARGE SCALE GENOMIC DNA]</scope>
    <source>
        <strain evidence="1 2">CBS 175.51</strain>
    </source>
</reference>
<name>A0A8H5BNJ8_9AGAR</name>
<organism evidence="1 2">
    <name type="scientific">Ephemerocybe angulata</name>
    <dbReference type="NCBI Taxonomy" id="980116"/>
    <lineage>
        <taxon>Eukaryota</taxon>
        <taxon>Fungi</taxon>
        <taxon>Dikarya</taxon>
        <taxon>Basidiomycota</taxon>
        <taxon>Agaricomycotina</taxon>
        <taxon>Agaricomycetes</taxon>
        <taxon>Agaricomycetidae</taxon>
        <taxon>Agaricales</taxon>
        <taxon>Agaricineae</taxon>
        <taxon>Psathyrellaceae</taxon>
        <taxon>Ephemerocybe</taxon>
    </lineage>
</organism>
<proteinExistence type="predicted"/>
<accession>A0A8H5BNJ8</accession>
<evidence type="ECO:0000313" key="1">
    <source>
        <dbReference type="EMBL" id="KAF5326642.1"/>
    </source>
</evidence>
<comment type="caution">
    <text evidence="1">The sequence shown here is derived from an EMBL/GenBank/DDBJ whole genome shotgun (WGS) entry which is preliminary data.</text>
</comment>
<dbReference type="EMBL" id="JAACJK010000163">
    <property type="protein sequence ID" value="KAF5326642.1"/>
    <property type="molecule type" value="Genomic_DNA"/>
</dbReference>
<dbReference type="AlphaFoldDB" id="A0A8H5BNJ8"/>
<dbReference type="OrthoDB" id="2842104at2759"/>